<dbReference type="HOGENOM" id="CLU_1877719_0_0_1"/>
<evidence type="ECO:0000313" key="5">
    <source>
        <dbReference type="EMBL" id="EEC20597.1"/>
    </source>
</evidence>
<dbReference type="Proteomes" id="UP000001555">
    <property type="component" value="Unassembled WGS sequence"/>
</dbReference>
<name>B7QP25_IXOSC</name>
<dbReference type="VEuPathDB" id="VectorBase:ISCI015550"/>
<gene>
    <name evidence="5" type="ORF">IscW_ISCW015550</name>
</gene>
<proteinExistence type="predicted"/>
<feature type="transmembrane region" description="Helical" evidence="4">
    <location>
        <begin position="79"/>
        <end position="97"/>
    </location>
</feature>
<keyword evidence="7" id="KW-1185">Reference proteome</keyword>
<evidence type="ECO:0000313" key="6">
    <source>
        <dbReference type="EnsemblMetazoa" id="ISCW015550-PA"/>
    </source>
</evidence>
<dbReference type="InterPro" id="IPR036259">
    <property type="entry name" value="MFS_trans_sf"/>
</dbReference>
<dbReference type="OrthoDB" id="6365769at2759"/>
<dbReference type="Gene3D" id="1.20.1250.20">
    <property type="entry name" value="MFS general substrate transporter like domains"/>
    <property type="match status" value="1"/>
</dbReference>
<keyword evidence="3 4" id="KW-0472">Membrane</keyword>
<protein>
    <submittedName>
        <fullName evidence="5 6">Uncharacterized protein</fullName>
    </submittedName>
</protein>
<reference evidence="6" key="2">
    <citation type="submission" date="2020-05" db="UniProtKB">
        <authorList>
            <consortium name="EnsemblMetazoa"/>
        </authorList>
    </citation>
    <scope>IDENTIFICATION</scope>
    <source>
        <strain evidence="6">wikel</strain>
    </source>
</reference>
<dbReference type="EnsemblMetazoa" id="ISCW015550-RA">
    <property type="protein sequence ID" value="ISCW015550-PA"/>
    <property type="gene ID" value="ISCW015550"/>
</dbReference>
<dbReference type="EMBL" id="ABJB010750440">
    <property type="status" value="NOT_ANNOTATED_CDS"/>
    <property type="molecule type" value="Genomic_DNA"/>
</dbReference>
<organism>
    <name type="scientific">Ixodes scapularis</name>
    <name type="common">Black-legged tick</name>
    <name type="synonym">Deer tick</name>
    <dbReference type="NCBI Taxonomy" id="6945"/>
    <lineage>
        <taxon>Eukaryota</taxon>
        <taxon>Metazoa</taxon>
        <taxon>Ecdysozoa</taxon>
        <taxon>Arthropoda</taxon>
        <taxon>Chelicerata</taxon>
        <taxon>Arachnida</taxon>
        <taxon>Acari</taxon>
        <taxon>Parasitiformes</taxon>
        <taxon>Ixodida</taxon>
        <taxon>Ixodoidea</taxon>
        <taxon>Ixodidae</taxon>
        <taxon>Ixodinae</taxon>
        <taxon>Ixodes</taxon>
    </lineage>
</organism>
<feature type="transmembrane region" description="Helical" evidence="4">
    <location>
        <begin position="103"/>
        <end position="132"/>
    </location>
</feature>
<dbReference type="SUPFAM" id="SSF103473">
    <property type="entry name" value="MFS general substrate transporter"/>
    <property type="match status" value="1"/>
</dbReference>
<evidence type="ECO:0000256" key="1">
    <source>
        <dbReference type="ARBA" id="ARBA00022692"/>
    </source>
</evidence>
<sequence length="136" mass="14754">MVSKRSRLWITLGQTLNLNLGSFGMGLVMSLTGVALLDLVEIYESDVKTVSHLTTTRSVAVLVGSLLGAKLYDSYNTQVISILTMVASFATVFMIPLSGHLALAHVMVFVCGLGFGAFDTGWPTGVFLFFYFEIFS</sequence>
<dbReference type="PANTHER" id="PTHR23121:SF10">
    <property type="entry name" value="MAJOR FACILITATOR SUPERFAMILY DOMAIN-CONTAINING PROTEIN 4A"/>
    <property type="match status" value="1"/>
</dbReference>
<accession>B7QP25</accession>
<dbReference type="VEuPathDB" id="VectorBase:ISCP_021574"/>
<dbReference type="VEuPathDB" id="VectorBase:ISCW015550"/>
<dbReference type="InParanoid" id="B7QP25"/>
<dbReference type="AlphaFoldDB" id="B7QP25"/>
<evidence type="ECO:0000313" key="7">
    <source>
        <dbReference type="Proteomes" id="UP000001555"/>
    </source>
</evidence>
<keyword evidence="1 4" id="KW-0812">Transmembrane</keyword>
<dbReference type="EMBL" id="DS981202">
    <property type="protein sequence ID" value="EEC20597.1"/>
    <property type="molecule type" value="Genomic_DNA"/>
</dbReference>
<dbReference type="PANTHER" id="PTHR23121">
    <property type="entry name" value="SODIUM-DEPENDENT GLUCOSE TRANSPORTER 1"/>
    <property type="match status" value="1"/>
</dbReference>
<evidence type="ECO:0000256" key="2">
    <source>
        <dbReference type="ARBA" id="ARBA00022989"/>
    </source>
</evidence>
<dbReference type="PaxDb" id="6945-B7QP25"/>
<evidence type="ECO:0000256" key="3">
    <source>
        <dbReference type="ARBA" id="ARBA00023136"/>
    </source>
</evidence>
<keyword evidence="2 4" id="KW-1133">Transmembrane helix</keyword>
<feature type="transmembrane region" description="Helical" evidence="4">
    <location>
        <begin position="20"/>
        <end position="43"/>
    </location>
</feature>
<reference evidence="5 7" key="1">
    <citation type="submission" date="2008-03" db="EMBL/GenBank/DDBJ databases">
        <title>Annotation of Ixodes scapularis.</title>
        <authorList>
            <consortium name="Ixodes scapularis Genome Project Consortium"/>
            <person name="Caler E."/>
            <person name="Hannick L.I."/>
            <person name="Bidwell S."/>
            <person name="Joardar V."/>
            <person name="Thiagarajan M."/>
            <person name="Amedeo P."/>
            <person name="Galinsky K.J."/>
            <person name="Schobel S."/>
            <person name="Inman J."/>
            <person name="Hostetler J."/>
            <person name="Miller J."/>
            <person name="Hammond M."/>
            <person name="Megy K."/>
            <person name="Lawson D."/>
            <person name="Kodira C."/>
            <person name="Sutton G."/>
            <person name="Meyer J."/>
            <person name="Hill C.A."/>
            <person name="Birren B."/>
            <person name="Nene V."/>
            <person name="Collins F."/>
            <person name="Alarcon-Chaidez F."/>
            <person name="Wikel S."/>
            <person name="Strausberg R."/>
        </authorList>
    </citation>
    <scope>NUCLEOTIDE SEQUENCE [LARGE SCALE GENOMIC DNA]</scope>
    <source>
        <strain evidence="7">Wikel</strain>
        <strain evidence="5">Wikel colony</strain>
    </source>
</reference>
<evidence type="ECO:0000256" key="4">
    <source>
        <dbReference type="SAM" id="Phobius"/>
    </source>
</evidence>